<comment type="caution">
    <text evidence="2">The sequence shown here is derived from an EMBL/GenBank/DDBJ whole genome shotgun (WGS) entry which is preliminary data.</text>
</comment>
<protein>
    <submittedName>
        <fullName evidence="2">Uncharacterized protein</fullName>
    </submittedName>
</protein>
<organism evidence="2 3">
    <name type="scientific">Castilleja foliolosa</name>
    <dbReference type="NCBI Taxonomy" id="1961234"/>
    <lineage>
        <taxon>Eukaryota</taxon>
        <taxon>Viridiplantae</taxon>
        <taxon>Streptophyta</taxon>
        <taxon>Embryophyta</taxon>
        <taxon>Tracheophyta</taxon>
        <taxon>Spermatophyta</taxon>
        <taxon>Magnoliopsida</taxon>
        <taxon>eudicotyledons</taxon>
        <taxon>Gunneridae</taxon>
        <taxon>Pentapetalae</taxon>
        <taxon>asterids</taxon>
        <taxon>lamiids</taxon>
        <taxon>Lamiales</taxon>
        <taxon>Orobanchaceae</taxon>
        <taxon>Pedicularideae</taxon>
        <taxon>Castillejinae</taxon>
        <taxon>Castilleja</taxon>
    </lineage>
</organism>
<evidence type="ECO:0000256" key="1">
    <source>
        <dbReference type="SAM" id="MobiDB-lite"/>
    </source>
</evidence>
<dbReference type="AlphaFoldDB" id="A0ABD3BA73"/>
<feature type="compositionally biased region" description="Low complexity" evidence="1">
    <location>
        <begin position="29"/>
        <end position="48"/>
    </location>
</feature>
<feature type="region of interest" description="Disordered" evidence="1">
    <location>
        <begin position="14"/>
        <end position="48"/>
    </location>
</feature>
<evidence type="ECO:0000313" key="3">
    <source>
        <dbReference type="Proteomes" id="UP001632038"/>
    </source>
</evidence>
<dbReference type="Proteomes" id="UP001632038">
    <property type="component" value="Unassembled WGS sequence"/>
</dbReference>
<name>A0ABD3BA73_9LAMI</name>
<evidence type="ECO:0000313" key="2">
    <source>
        <dbReference type="EMBL" id="KAL3614255.1"/>
    </source>
</evidence>
<gene>
    <name evidence="2" type="ORF">CASFOL_042329</name>
</gene>
<sequence length="119" mass="13034">MAWRGSISRSLMSAARSTALRPSPQLSAPPRFRPSSIPSSRPNSRRFSFSNPRTLGELGCTQSLMPLHTGAKLTSHLAANVLEHIVGMARLVLDDLGTCSIFVLSKNFPFVEKVENIKK</sequence>
<keyword evidence="3" id="KW-1185">Reference proteome</keyword>
<accession>A0ABD3BA73</accession>
<reference evidence="3" key="1">
    <citation type="journal article" date="2024" name="IScience">
        <title>Strigolactones Initiate the Formation of Haustorium-like Structures in Castilleja.</title>
        <authorList>
            <person name="Buerger M."/>
            <person name="Peterson D."/>
            <person name="Chory J."/>
        </authorList>
    </citation>
    <scope>NUCLEOTIDE SEQUENCE [LARGE SCALE GENOMIC DNA]</scope>
</reference>
<proteinExistence type="predicted"/>
<dbReference type="EMBL" id="JAVIJP010000107">
    <property type="protein sequence ID" value="KAL3614255.1"/>
    <property type="molecule type" value="Genomic_DNA"/>
</dbReference>